<feature type="active site" description="Proton acceptor" evidence="4">
    <location>
        <position position="71"/>
    </location>
</feature>
<feature type="site" description="Important for catalytic activity, responsible for pKa modulation of the active site Glu and correct orientation of both the proton donor and substrate" evidence="5">
    <location>
        <position position="170"/>
    </location>
</feature>
<dbReference type="InterPro" id="IPR051795">
    <property type="entry name" value="Glycosyl_Hydrlase_43"/>
</dbReference>
<accession>A0A829Y7G5</accession>
<evidence type="ECO:0000256" key="5">
    <source>
        <dbReference type="PIRSR" id="PIRSR606710-2"/>
    </source>
</evidence>
<evidence type="ECO:0000259" key="7">
    <source>
        <dbReference type="Pfam" id="PF17851"/>
    </source>
</evidence>
<dbReference type="SUPFAM" id="SSF75005">
    <property type="entry name" value="Arabinanase/levansucrase/invertase"/>
    <property type="match status" value="1"/>
</dbReference>
<evidence type="ECO:0000256" key="1">
    <source>
        <dbReference type="ARBA" id="ARBA00009865"/>
    </source>
</evidence>
<dbReference type="RefSeq" id="WP_161810598.1">
    <property type="nucleotide sequence ID" value="NZ_BLJN01000001.1"/>
</dbReference>
<evidence type="ECO:0000313" key="8">
    <source>
        <dbReference type="EMBL" id="GFE78736.1"/>
    </source>
</evidence>
<reference evidence="9" key="1">
    <citation type="submission" date="2020-01" db="EMBL/GenBank/DDBJ databases">
        <title>'Steroidobacter agaridevorans' sp. nov., agar-degrading bacteria isolated from rhizosphere soils.</title>
        <authorList>
            <person name="Ikenaga M."/>
            <person name="Kataoka M."/>
            <person name="Murouchi A."/>
            <person name="Katsuragi S."/>
            <person name="Sakai M."/>
        </authorList>
    </citation>
    <scope>NUCLEOTIDE SEQUENCE [LARGE SCALE GENOMIC DNA]</scope>
    <source>
        <strain evidence="9">YU21-B</strain>
    </source>
</reference>
<protein>
    <recommendedName>
        <fullName evidence="7">Beta-xylosidase C-terminal Concanavalin A-like domain-containing protein</fullName>
    </recommendedName>
</protein>
<dbReference type="EMBL" id="BLJN01000001">
    <property type="protein sequence ID" value="GFE78736.1"/>
    <property type="molecule type" value="Genomic_DNA"/>
</dbReference>
<comment type="similarity">
    <text evidence="1 6">Belongs to the glycosyl hydrolase 43 family.</text>
</comment>
<evidence type="ECO:0000256" key="4">
    <source>
        <dbReference type="PIRSR" id="PIRSR606710-1"/>
    </source>
</evidence>
<evidence type="ECO:0000256" key="6">
    <source>
        <dbReference type="RuleBase" id="RU361187"/>
    </source>
</evidence>
<dbReference type="Proteomes" id="UP000445000">
    <property type="component" value="Unassembled WGS sequence"/>
</dbReference>
<keyword evidence="2 6" id="KW-0378">Hydrolase</keyword>
<keyword evidence="9" id="KW-1185">Reference proteome</keyword>
<comment type="caution">
    <text evidence="8">The sequence shown here is derived from an EMBL/GenBank/DDBJ whole genome shotgun (WGS) entry which is preliminary data.</text>
</comment>
<dbReference type="Pfam" id="PF04616">
    <property type="entry name" value="Glyco_hydro_43"/>
    <property type="match status" value="1"/>
</dbReference>
<dbReference type="PANTHER" id="PTHR42812:SF2">
    <property type="entry name" value="XYLOSIDASE_ARABINOSIDASE"/>
    <property type="match status" value="1"/>
</dbReference>
<dbReference type="SUPFAM" id="SSF49899">
    <property type="entry name" value="Concanavalin A-like lectins/glucanases"/>
    <property type="match status" value="1"/>
</dbReference>
<name>A0A829Y7G5_9GAMM</name>
<dbReference type="PROSITE" id="PS51318">
    <property type="entry name" value="TAT"/>
    <property type="match status" value="1"/>
</dbReference>
<proteinExistence type="inferred from homology"/>
<keyword evidence="3 6" id="KW-0326">Glycosidase</keyword>
<dbReference type="Gene3D" id="2.60.120.200">
    <property type="match status" value="1"/>
</dbReference>
<dbReference type="InterPro" id="IPR023296">
    <property type="entry name" value="Glyco_hydro_beta-prop_sf"/>
</dbReference>
<dbReference type="InterPro" id="IPR041542">
    <property type="entry name" value="GH43_C2"/>
</dbReference>
<sequence length="543" mass="60681">MTEISRRELLSSAILGAAAGTLPVAAQSATPCANDEKAPAKTWRRGIEGQRQADLGDGTFLNPIVAGDHADPTILKDGDDYYMAFSSFDAYPGVVIWHSRDLVNWQPVVAALTKPIGSVWACELIKHKGRYYIYIPARWPDRKSTYVIHADNIRGPWSDPIDLNLPNHIDPGHVVGEDGKRYLFLSGGDRVRLTDDGLKTDGPVEHVYDPWRYPEDWVVEGFAPEGPKVMRHGQYFYMITAVGGTAGPPTGHMVIVARSKSIHGPWENDPANPIVRTYDAKEKWWSRGHATLVEGPAGDWWMVYHGYENGYWTLGRQALLDPVEWTKEGWFRAKGGDLSQPIAKPAKGKPSPNGMPLSDDFSSNRFGVQWGFYNPGPNEMSRVQYQAKALRVAGKGSQPNDCSPMSFITPDIAYRVTVDIELEGDVQAGLLLFYSKRLYCGLGFDARGLTMHRYGLERRGKMPPGVERRLHLQIENDRHIVTIRHSLDGKQWQKYDVQMEVSGYHHNVAGDFLSLRPALYAAGQGAAIFRDMRYEALEDSAKS</sequence>
<dbReference type="InterPro" id="IPR013320">
    <property type="entry name" value="ConA-like_dom_sf"/>
</dbReference>
<dbReference type="AlphaFoldDB" id="A0A829Y7G5"/>
<dbReference type="PANTHER" id="PTHR42812">
    <property type="entry name" value="BETA-XYLOSIDASE"/>
    <property type="match status" value="1"/>
</dbReference>
<dbReference type="InterPro" id="IPR006311">
    <property type="entry name" value="TAT_signal"/>
</dbReference>
<feature type="active site" description="Proton donor" evidence="4">
    <location>
        <position position="225"/>
    </location>
</feature>
<feature type="domain" description="Beta-xylosidase C-terminal Concanavalin A-like" evidence="7">
    <location>
        <begin position="358"/>
        <end position="534"/>
    </location>
</feature>
<evidence type="ECO:0000313" key="9">
    <source>
        <dbReference type="Proteomes" id="UP000445000"/>
    </source>
</evidence>
<dbReference type="Gene3D" id="2.115.10.20">
    <property type="entry name" value="Glycosyl hydrolase domain, family 43"/>
    <property type="match status" value="1"/>
</dbReference>
<dbReference type="Pfam" id="PF17851">
    <property type="entry name" value="GH43_C2"/>
    <property type="match status" value="1"/>
</dbReference>
<evidence type="ECO:0000256" key="3">
    <source>
        <dbReference type="ARBA" id="ARBA00023295"/>
    </source>
</evidence>
<dbReference type="GO" id="GO:0004553">
    <property type="term" value="F:hydrolase activity, hydrolyzing O-glycosyl compounds"/>
    <property type="evidence" value="ECO:0007669"/>
    <property type="project" value="InterPro"/>
</dbReference>
<dbReference type="InterPro" id="IPR006710">
    <property type="entry name" value="Glyco_hydro_43"/>
</dbReference>
<dbReference type="CDD" id="cd09002">
    <property type="entry name" value="GH43_XYL-like"/>
    <property type="match status" value="1"/>
</dbReference>
<gene>
    <name evidence="8" type="ORF">GCM10011487_07360</name>
</gene>
<dbReference type="GO" id="GO:0005975">
    <property type="term" value="P:carbohydrate metabolic process"/>
    <property type="evidence" value="ECO:0007669"/>
    <property type="project" value="InterPro"/>
</dbReference>
<organism evidence="8 9">
    <name type="scientific">Steroidobacter agaridevorans</name>
    <dbReference type="NCBI Taxonomy" id="2695856"/>
    <lineage>
        <taxon>Bacteria</taxon>
        <taxon>Pseudomonadati</taxon>
        <taxon>Pseudomonadota</taxon>
        <taxon>Gammaproteobacteria</taxon>
        <taxon>Steroidobacterales</taxon>
        <taxon>Steroidobacteraceae</taxon>
        <taxon>Steroidobacter</taxon>
    </lineage>
</organism>
<evidence type="ECO:0000256" key="2">
    <source>
        <dbReference type="ARBA" id="ARBA00022801"/>
    </source>
</evidence>